<dbReference type="PROSITE" id="PS00018">
    <property type="entry name" value="EF_HAND_1"/>
    <property type="match status" value="1"/>
</dbReference>
<keyword evidence="2" id="KW-0964">Secreted</keyword>
<feature type="domain" description="Bacterial Ig-like" evidence="6">
    <location>
        <begin position="91"/>
        <end position="176"/>
    </location>
</feature>
<keyword evidence="3" id="KW-0732">Signal</keyword>
<feature type="region of interest" description="Disordered" evidence="5">
    <location>
        <begin position="979"/>
        <end position="998"/>
    </location>
</feature>
<dbReference type="InterPro" id="IPR018247">
    <property type="entry name" value="EF_Hand_1_Ca_BS"/>
</dbReference>
<dbReference type="EMBL" id="JBHULX010000046">
    <property type="protein sequence ID" value="MFD2593324.1"/>
    <property type="molecule type" value="Genomic_DNA"/>
</dbReference>
<evidence type="ECO:0000259" key="6">
    <source>
        <dbReference type="Pfam" id="PF19077"/>
    </source>
</evidence>
<dbReference type="InterPro" id="IPR059100">
    <property type="entry name" value="TSP3_bac"/>
</dbReference>
<feature type="domain" description="Bacterial Ig-like" evidence="6">
    <location>
        <begin position="1"/>
        <end position="80"/>
    </location>
</feature>
<organism evidence="7 8">
    <name type="scientific">Aquimarina hainanensis</name>
    <dbReference type="NCBI Taxonomy" id="1578017"/>
    <lineage>
        <taxon>Bacteria</taxon>
        <taxon>Pseudomonadati</taxon>
        <taxon>Bacteroidota</taxon>
        <taxon>Flavobacteriia</taxon>
        <taxon>Flavobacteriales</taxon>
        <taxon>Flavobacteriaceae</taxon>
        <taxon>Aquimarina</taxon>
    </lineage>
</organism>
<dbReference type="Pfam" id="PF18884">
    <property type="entry name" value="TSP3_bac"/>
    <property type="match status" value="8"/>
</dbReference>
<accession>A0ABW5NEI0</accession>
<protein>
    <submittedName>
        <fullName evidence="7">Ig-like domain-containing protein</fullName>
    </submittedName>
</protein>
<feature type="compositionally biased region" description="Acidic residues" evidence="5">
    <location>
        <begin position="814"/>
        <end position="839"/>
    </location>
</feature>
<dbReference type="InterPro" id="IPR044016">
    <property type="entry name" value="Big_13"/>
</dbReference>
<feature type="region of interest" description="Disordered" evidence="5">
    <location>
        <begin position="867"/>
        <end position="888"/>
    </location>
</feature>
<feature type="domain" description="Bacterial Ig-like" evidence="6">
    <location>
        <begin position="187"/>
        <end position="272"/>
    </location>
</feature>
<evidence type="ECO:0000313" key="7">
    <source>
        <dbReference type="EMBL" id="MFD2593324.1"/>
    </source>
</evidence>
<reference evidence="8" key="1">
    <citation type="journal article" date="2019" name="Int. J. Syst. Evol. Microbiol.">
        <title>The Global Catalogue of Microorganisms (GCM) 10K type strain sequencing project: providing services to taxonomists for standard genome sequencing and annotation.</title>
        <authorList>
            <consortium name="The Broad Institute Genomics Platform"/>
            <consortium name="The Broad Institute Genome Sequencing Center for Infectious Disease"/>
            <person name="Wu L."/>
            <person name="Ma J."/>
        </authorList>
    </citation>
    <scope>NUCLEOTIDE SEQUENCE [LARGE SCALE GENOMIC DNA]</scope>
    <source>
        <strain evidence="8">KCTC 42423</strain>
    </source>
</reference>
<dbReference type="Gene3D" id="1.10.238.10">
    <property type="entry name" value="EF-hand"/>
    <property type="match status" value="1"/>
</dbReference>
<comment type="subcellular location">
    <subcellularLocation>
        <location evidence="1">Secreted</location>
    </subcellularLocation>
</comment>
<feature type="domain" description="Bacterial Ig-like" evidence="6">
    <location>
        <begin position="379"/>
        <end position="464"/>
    </location>
</feature>
<feature type="compositionally biased region" description="Acidic residues" evidence="5">
    <location>
        <begin position="663"/>
        <end position="679"/>
    </location>
</feature>
<evidence type="ECO:0000256" key="2">
    <source>
        <dbReference type="ARBA" id="ARBA00022525"/>
    </source>
</evidence>
<comment type="caution">
    <text evidence="7">The sequence shown here is derived from an EMBL/GenBank/DDBJ whole genome shotgun (WGS) entry which is preliminary data.</text>
</comment>
<dbReference type="Gene3D" id="2.60.40.10">
    <property type="entry name" value="Immunoglobulins"/>
    <property type="match status" value="7"/>
</dbReference>
<gene>
    <name evidence="7" type="ORF">ACFSTE_20985</name>
</gene>
<keyword evidence="4" id="KW-0106">Calcium</keyword>
<dbReference type="Proteomes" id="UP001597459">
    <property type="component" value="Unassembled WGS sequence"/>
</dbReference>
<dbReference type="NCBIfam" id="NF012196">
    <property type="entry name" value="Ig_like_ice"/>
    <property type="match status" value="1"/>
</dbReference>
<evidence type="ECO:0000313" key="8">
    <source>
        <dbReference type="Proteomes" id="UP001597459"/>
    </source>
</evidence>
<evidence type="ECO:0000256" key="5">
    <source>
        <dbReference type="SAM" id="MobiDB-lite"/>
    </source>
</evidence>
<dbReference type="InterPro" id="IPR013783">
    <property type="entry name" value="Ig-like_fold"/>
</dbReference>
<dbReference type="Pfam" id="PF19077">
    <property type="entry name" value="Big_13"/>
    <property type="match status" value="6"/>
</dbReference>
<dbReference type="NCBIfam" id="NF033510">
    <property type="entry name" value="Ca_tandemer"/>
    <property type="match status" value="7"/>
</dbReference>
<sequence>TPLITGTADSSDSLTVTVDGVTYSEGDGNLVDNGDNTWSLTIPAGNELTTDGSYDVTAAATDTAGNTATDTTSGELTIDTVVPTVPTVVSQTTNDTTPVITGTADSSDSLTVTVDGVTYSEGDGNLVDNGDNTWSLTIPAGNELTTDGSYDVTATATDTAGNTATDTTSGELTIDTVAPTVPTVVSQTTNDTTPVITGTADSSDSLTVTVDGVTYSEGDGNLVDNGDNTWSLTIPAGNEISPDGTYDVTATATDTAGNTATDTTSGELTIDTVAPTVPTVVSQTTNDTTPVITGTADSSDSLTVTVDGVTYSEGDGNLVDNGDNTWSLTIPAGNELTTDGTYDVTATATDTAGNTATDTTSGELIIDTVAPTVPTVVSQTTNDTTPVITGTADSSDSLTVTVDGVTYSEGGGNLVDNGDNTWSLTIPAGNELTTDGSYDVTATATDTAGNTATDTTSGELTIDTVAPTVPTVVSQTTNDTTPLITGTADSSDSLTVTVDGVTYSEGDGNLVDNGDNTWSLTIPAGNELTTDGSYDVTATATDTAGNTATDTTSGELTIDTTPPVVTLSIDDITTDNIVTGEEAEGVIAITGVVTGEFTTGDIVTLVIDGSVYTGTVDSTGAFSVEVPGTVLLTDPDVTIEGSVSVTDAVGNTTEVSSEKEYMIDPDDDGLTNEEEEEIGTDPTNPDTDGDGVIDGQEVIDGTDPIDECDLLITSQDITLSVAWNMLDCDGDGVTNGQEIIDGTDFIDGCDILVASQDTAPSAAWEALDCDGDGVTNGQEIIDGTDPIDECSMLAINQDTTPNEAWNVLDCDGDGVSNEEEITDGTDPIDSDTDGDGVTDGDEKTDGTSGLDNCDYNASSISLSSDTNWEQLDCDGDGDSNGDEVINGTDPQDACSVLNQVIPNISSATYHVWAMSDCDGDGVVNGVEVDPDRDGEAGPNDTDPFDGCSYNQEDQDINIVSDSWMAMDCDDDGVNNDDEITNGTDLLRKDTDGDGVTDGDEVKDQTNGLSACDYNESSITLVQTVDVDSLDCGGEVIVHTGVSPNGDGMNDGLRIEGLEQYPENTLYIYNRWGVMVFEASGYEQSGTAYFTGASKGRATVKEEDLLPAGTYYYMLEYKNKDGEVITKTGYIYLNR</sequence>
<keyword evidence="8" id="KW-1185">Reference proteome</keyword>
<feature type="domain" description="Bacterial Ig-like" evidence="6">
    <location>
        <begin position="475"/>
        <end position="560"/>
    </location>
</feature>
<feature type="domain" description="Bacterial Ig-like" evidence="6">
    <location>
        <begin position="283"/>
        <end position="368"/>
    </location>
</feature>
<dbReference type="Pfam" id="PF13585">
    <property type="entry name" value="CHU_C"/>
    <property type="match status" value="1"/>
</dbReference>
<feature type="non-terminal residue" evidence="7">
    <location>
        <position position="1"/>
    </location>
</feature>
<proteinExistence type="predicted"/>
<evidence type="ECO:0000256" key="3">
    <source>
        <dbReference type="ARBA" id="ARBA00022729"/>
    </source>
</evidence>
<feature type="region of interest" description="Disordered" evidence="5">
    <location>
        <begin position="662"/>
        <end position="691"/>
    </location>
</feature>
<feature type="compositionally biased region" description="Acidic residues" evidence="5">
    <location>
        <begin position="871"/>
        <end position="881"/>
    </location>
</feature>
<dbReference type="InterPro" id="IPR049826">
    <property type="entry name" value="Ig-like_ice"/>
</dbReference>
<evidence type="ECO:0000256" key="1">
    <source>
        <dbReference type="ARBA" id="ARBA00004613"/>
    </source>
</evidence>
<feature type="region of interest" description="Disordered" evidence="5">
    <location>
        <begin position="814"/>
        <end position="852"/>
    </location>
</feature>
<dbReference type="RefSeq" id="WP_378298394.1">
    <property type="nucleotide sequence ID" value="NZ_JBHULX010000046.1"/>
</dbReference>
<feature type="region of interest" description="Disordered" evidence="5">
    <location>
        <begin position="929"/>
        <end position="950"/>
    </location>
</feature>
<name>A0ABW5NEI0_9FLAO</name>
<evidence type="ECO:0000256" key="4">
    <source>
        <dbReference type="ARBA" id="ARBA00022837"/>
    </source>
</evidence>